<keyword evidence="13 19" id="KW-0342">GTP-binding</keyword>
<evidence type="ECO:0000313" key="22">
    <source>
        <dbReference type="Proteomes" id="UP000568380"/>
    </source>
</evidence>
<dbReference type="HAMAP" id="MF_00179">
    <property type="entry name" value="RibA"/>
    <property type="match status" value="1"/>
</dbReference>
<dbReference type="HAMAP" id="MF_01283">
    <property type="entry name" value="RibBA"/>
    <property type="match status" value="1"/>
</dbReference>
<comment type="similarity">
    <text evidence="6 19">In the N-terminal section; belongs to the DHBP synthase family.</text>
</comment>
<dbReference type="GO" id="GO:0030145">
    <property type="term" value="F:manganese ion binding"/>
    <property type="evidence" value="ECO:0007669"/>
    <property type="project" value="UniProtKB-UniRule"/>
</dbReference>
<keyword evidence="12 19" id="KW-0460">Magnesium</keyword>
<dbReference type="GO" id="GO:0000287">
    <property type="term" value="F:magnesium ion binding"/>
    <property type="evidence" value="ECO:0007669"/>
    <property type="project" value="UniProtKB-UniRule"/>
</dbReference>
<feature type="binding site" evidence="19">
    <location>
        <begin position="253"/>
        <end position="257"/>
    </location>
    <ligand>
        <name>GTP</name>
        <dbReference type="ChEBI" id="CHEBI:37565"/>
    </ligand>
</feature>
<dbReference type="PANTHER" id="PTHR21327:SF18">
    <property type="entry name" value="3,4-DIHYDROXY-2-BUTANONE 4-PHOSPHATE SYNTHASE"/>
    <property type="match status" value="1"/>
</dbReference>
<organism evidence="21 22">
    <name type="scientific">Nonomuraea endophytica</name>
    <dbReference type="NCBI Taxonomy" id="714136"/>
    <lineage>
        <taxon>Bacteria</taxon>
        <taxon>Bacillati</taxon>
        <taxon>Actinomycetota</taxon>
        <taxon>Actinomycetes</taxon>
        <taxon>Streptosporangiales</taxon>
        <taxon>Streptosporangiaceae</taxon>
        <taxon>Nonomuraea</taxon>
    </lineage>
</organism>
<feature type="binding site" evidence="19">
    <location>
        <position position="258"/>
    </location>
    <ligand>
        <name>Zn(2+)</name>
        <dbReference type="ChEBI" id="CHEBI:29105"/>
        <note>catalytic</note>
    </ligand>
</feature>
<evidence type="ECO:0000256" key="14">
    <source>
        <dbReference type="ARBA" id="ARBA00023211"/>
    </source>
</evidence>
<dbReference type="NCBIfam" id="NF006803">
    <property type="entry name" value="PRK09311.1"/>
    <property type="match status" value="1"/>
</dbReference>
<dbReference type="EC" id="4.1.99.12" evidence="19"/>
<protein>
    <recommendedName>
        <fullName evidence="19">Riboflavin biosynthesis protein RibBA</fullName>
    </recommendedName>
    <domain>
        <recommendedName>
            <fullName evidence="19">3,4-dihydroxy-2-butanone 4-phosphate synthase</fullName>
            <shortName evidence="19">DHBP synthase</shortName>
            <ecNumber evidence="19">4.1.99.12</ecNumber>
        </recommendedName>
    </domain>
    <domain>
        <recommendedName>
            <fullName evidence="19">GTP cyclohydrolase-2</fullName>
            <ecNumber evidence="19">3.5.4.25</ecNumber>
        </recommendedName>
        <alternativeName>
            <fullName evidence="19">GTP cyclohydrolase II</fullName>
        </alternativeName>
    </domain>
</protein>
<feature type="site" description="Essential for DHBP synthase activity" evidence="19">
    <location>
        <position position="165"/>
    </location>
</feature>
<gene>
    <name evidence="19" type="primary">ribBA</name>
    <name evidence="21" type="ORF">HNR40_002530</name>
</gene>
<dbReference type="Gene3D" id="3.40.50.10990">
    <property type="entry name" value="GTP cyclohydrolase II"/>
    <property type="match status" value="1"/>
</dbReference>
<feature type="binding site" evidence="19">
    <location>
        <begin position="297"/>
        <end position="299"/>
    </location>
    <ligand>
        <name>GTP</name>
        <dbReference type="ChEBI" id="CHEBI:37565"/>
    </ligand>
</feature>
<feature type="binding site" evidence="19">
    <location>
        <begin position="28"/>
        <end position="29"/>
    </location>
    <ligand>
        <name>D-ribulose 5-phosphate</name>
        <dbReference type="ChEBI" id="CHEBI:58121"/>
    </ligand>
</feature>
<comment type="function">
    <text evidence="3 19">Catalyzes the conversion of D-ribulose 5-phosphate to formate and 3,4-dihydroxy-2-butanone 4-phosphate.</text>
</comment>
<keyword evidence="16 19" id="KW-0511">Multifunctional enzyme</keyword>
<dbReference type="UniPathway" id="UPA00275">
    <property type="reaction ID" value="UER00399"/>
</dbReference>
<feature type="binding site" evidence="19">
    <location>
        <position position="271"/>
    </location>
    <ligand>
        <name>Zn(2+)</name>
        <dbReference type="ChEBI" id="CHEBI:29105"/>
        <note>catalytic</note>
    </ligand>
</feature>
<feature type="active site" description="Proton acceptor; for GTP cyclohydrolase activity" evidence="19">
    <location>
        <position position="331"/>
    </location>
</feature>
<dbReference type="Gene3D" id="3.90.870.10">
    <property type="entry name" value="DHBP synthase"/>
    <property type="match status" value="1"/>
</dbReference>
<dbReference type="InterPro" id="IPR036144">
    <property type="entry name" value="RibA-like_sf"/>
</dbReference>
<dbReference type="FunFam" id="3.40.50.10990:FF:000001">
    <property type="entry name" value="Riboflavin biosynthesis protein RibBA"/>
    <property type="match status" value="1"/>
</dbReference>
<evidence type="ECO:0000259" key="20">
    <source>
        <dbReference type="Pfam" id="PF00925"/>
    </source>
</evidence>
<dbReference type="PANTHER" id="PTHR21327">
    <property type="entry name" value="GTP CYCLOHYDROLASE II-RELATED"/>
    <property type="match status" value="1"/>
</dbReference>
<evidence type="ECO:0000256" key="2">
    <source>
        <dbReference type="ARBA" id="ARBA00001936"/>
    </source>
</evidence>
<evidence type="ECO:0000256" key="17">
    <source>
        <dbReference type="ARBA" id="ARBA00043932"/>
    </source>
</evidence>
<dbReference type="InterPro" id="IPR032677">
    <property type="entry name" value="GTP_cyclohydro_II"/>
</dbReference>
<comment type="function">
    <text evidence="17 19">Catalyzes the conversion of GTP to 2,5-diamino-6-ribosylamino-4(3H)-pyrimidinone 5'-phosphate (DARP), formate and pyrophosphate.</text>
</comment>
<evidence type="ECO:0000256" key="9">
    <source>
        <dbReference type="ARBA" id="ARBA00022741"/>
    </source>
</evidence>
<dbReference type="FunFam" id="3.90.870.10:FF:000001">
    <property type="entry name" value="Riboflavin biosynthesis protein RibBA"/>
    <property type="match status" value="1"/>
</dbReference>
<dbReference type="AlphaFoldDB" id="A0A7W8A042"/>
<comment type="catalytic activity">
    <reaction evidence="18 19">
        <text>GTP + 4 H2O = 2,5-diamino-6-hydroxy-4-(5-phosphoribosylamino)-pyrimidine + formate + 2 phosphate + 3 H(+)</text>
        <dbReference type="Rhea" id="RHEA:23704"/>
        <dbReference type="ChEBI" id="CHEBI:15377"/>
        <dbReference type="ChEBI" id="CHEBI:15378"/>
        <dbReference type="ChEBI" id="CHEBI:15740"/>
        <dbReference type="ChEBI" id="CHEBI:37565"/>
        <dbReference type="ChEBI" id="CHEBI:43474"/>
        <dbReference type="ChEBI" id="CHEBI:58614"/>
        <dbReference type="EC" id="3.5.4.25"/>
    </reaction>
</comment>
<comment type="cofactor">
    <cofactor evidence="19">
        <name>Zn(2+)</name>
        <dbReference type="ChEBI" id="CHEBI:29105"/>
    </cofactor>
    <text evidence="19">Binds 1 zinc ion per subunit.</text>
</comment>
<keyword evidence="11 19" id="KW-0862">Zinc</keyword>
<keyword evidence="7 19" id="KW-0686">Riboflavin biosynthesis</keyword>
<evidence type="ECO:0000256" key="6">
    <source>
        <dbReference type="ARBA" id="ARBA00005520"/>
    </source>
</evidence>
<feature type="binding site" evidence="19">
    <location>
        <position position="319"/>
    </location>
    <ligand>
        <name>GTP</name>
        <dbReference type="ChEBI" id="CHEBI:37565"/>
    </ligand>
</feature>
<evidence type="ECO:0000256" key="3">
    <source>
        <dbReference type="ARBA" id="ARBA00002284"/>
    </source>
</evidence>
<keyword evidence="14 19" id="KW-0464">Manganese</keyword>
<evidence type="ECO:0000256" key="11">
    <source>
        <dbReference type="ARBA" id="ARBA00022833"/>
    </source>
</evidence>
<dbReference type="GO" id="GO:0009231">
    <property type="term" value="P:riboflavin biosynthetic process"/>
    <property type="evidence" value="ECO:0007669"/>
    <property type="project" value="UniProtKB-UniRule"/>
</dbReference>
<proteinExistence type="inferred from homology"/>
<evidence type="ECO:0000256" key="13">
    <source>
        <dbReference type="ARBA" id="ARBA00023134"/>
    </source>
</evidence>
<evidence type="ECO:0000256" key="15">
    <source>
        <dbReference type="ARBA" id="ARBA00023239"/>
    </source>
</evidence>
<keyword evidence="8 19" id="KW-0479">Metal-binding</keyword>
<evidence type="ECO:0000256" key="8">
    <source>
        <dbReference type="ARBA" id="ARBA00022723"/>
    </source>
</evidence>
<dbReference type="InterPro" id="IPR000926">
    <property type="entry name" value="RibA"/>
</dbReference>
<dbReference type="GO" id="GO:0008686">
    <property type="term" value="F:3,4-dihydroxy-2-butanone-4-phosphate synthase activity"/>
    <property type="evidence" value="ECO:0007669"/>
    <property type="project" value="UniProtKB-UniRule"/>
</dbReference>
<reference evidence="21 22" key="1">
    <citation type="submission" date="2020-08" db="EMBL/GenBank/DDBJ databases">
        <title>Genomic Encyclopedia of Type Strains, Phase IV (KMG-IV): sequencing the most valuable type-strain genomes for metagenomic binning, comparative biology and taxonomic classification.</title>
        <authorList>
            <person name="Goeker M."/>
        </authorList>
    </citation>
    <scope>NUCLEOTIDE SEQUENCE [LARGE SCALE GENOMIC DNA]</scope>
    <source>
        <strain evidence="21 22">DSM 45385</strain>
    </source>
</reference>
<keyword evidence="15 19" id="KW-0456">Lyase</keyword>
<comment type="catalytic activity">
    <reaction evidence="1 19">
        <text>D-ribulose 5-phosphate = (2S)-2-hydroxy-3-oxobutyl phosphate + formate + H(+)</text>
        <dbReference type="Rhea" id="RHEA:18457"/>
        <dbReference type="ChEBI" id="CHEBI:15378"/>
        <dbReference type="ChEBI" id="CHEBI:15740"/>
        <dbReference type="ChEBI" id="CHEBI:58121"/>
        <dbReference type="ChEBI" id="CHEBI:58830"/>
        <dbReference type="EC" id="4.1.99.12"/>
    </reaction>
</comment>
<feature type="region of interest" description="DHBP synthase" evidence="19">
    <location>
        <begin position="1"/>
        <end position="202"/>
    </location>
</feature>
<dbReference type="CDD" id="cd00641">
    <property type="entry name" value="GTP_cyclohydro2"/>
    <property type="match status" value="1"/>
</dbReference>
<feature type="binding site" evidence="19">
    <location>
        <position position="165"/>
    </location>
    <ligand>
        <name>D-ribulose 5-phosphate</name>
        <dbReference type="ChEBI" id="CHEBI:58121"/>
    </ligand>
</feature>
<feature type="binding site" evidence="19">
    <location>
        <position position="33"/>
    </location>
    <ligand>
        <name>D-ribulose 5-phosphate</name>
        <dbReference type="ChEBI" id="CHEBI:58121"/>
    </ligand>
</feature>
<dbReference type="InterPro" id="IPR016299">
    <property type="entry name" value="Riboflavin_synth_RibBA"/>
</dbReference>
<feature type="binding site" evidence="19">
    <location>
        <position position="144"/>
    </location>
    <ligand>
        <name>Mg(2+)</name>
        <dbReference type="ChEBI" id="CHEBI:18420"/>
        <label>2</label>
    </ligand>
</feature>
<feature type="domain" description="GTP cyclohydrolase II" evidence="20">
    <location>
        <begin position="209"/>
        <end position="373"/>
    </location>
</feature>
<feature type="binding site" evidence="19">
    <location>
        <position position="359"/>
    </location>
    <ligand>
        <name>GTP</name>
        <dbReference type="ChEBI" id="CHEBI:37565"/>
    </ligand>
</feature>
<feature type="region of interest" description="GTP cyclohydrolase II" evidence="19">
    <location>
        <begin position="203"/>
        <end position="403"/>
    </location>
</feature>
<comment type="pathway">
    <text evidence="5 19">Cofactor biosynthesis; riboflavin biosynthesis; 2-hydroxy-3-oxobutyl phosphate from D-ribulose 5-phosphate: step 1/1.</text>
</comment>
<dbReference type="NCBIfam" id="NF001591">
    <property type="entry name" value="PRK00393.1"/>
    <property type="match status" value="1"/>
</dbReference>
<dbReference type="PIRSF" id="PIRSF001259">
    <property type="entry name" value="RibA"/>
    <property type="match status" value="1"/>
</dbReference>
<dbReference type="NCBIfam" id="TIGR00506">
    <property type="entry name" value="ribB"/>
    <property type="match status" value="1"/>
</dbReference>
<name>A0A7W8A042_9ACTN</name>
<evidence type="ECO:0000256" key="1">
    <source>
        <dbReference type="ARBA" id="ARBA00000141"/>
    </source>
</evidence>
<evidence type="ECO:0000256" key="18">
    <source>
        <dbReference type="ARBA" id="ARBA00049295"/>
    </source>
</evidence>
<evidence type="ECO:0000256" key="10">
    <source>
        <dbReference type="ARBA" id="ARBA00022801"/>
    </source>
</evidence>
<keyword evidence="10 19" id="KW-0378">Hydrolase</keyword>
<evidence type="ECO:0000313" key="21">
    <source>
        <dbReference type="EMBL" id="MBB5077057.1"/>
    </source>
</evidence>
<dbReference type="GO" id="GO:0005829">
    <property type="term" value="C:cytosol"/>
    <property type="evidence" value="ECO:0007669"/>
    <property type="project" value="TreeGrafter"/>
</dbReference>
<feature type="binding site" evidence="19">
    <location>
        <position position="354"/>
    </location>
    <ligand>
        <name>GTP</name>
        <dbReference type="ChEBI" id="CHEBI:37565"/>
    </ligand>
</feature>
<dbReference type="Proteomes" id="UP000568380">
    <property type="component" value="Unassembled WGS sequence"/>
</dbReference>
<evidence type="ECO:0000256" key="7">
    <source>
        <dbReference type="ARBA" id="ARBA00022619"/>
    </source>
</evidence>
<feature type="site" description="Essential for DHBP synthase activity" evidence="19">
    <location>
        <position position="127"/>
    </location>
</feature>
<comment type="caution">
    <text evidence="21">The sequence shown here is derived from an EMBL/GenBank/DDBJ whole genome shotgun (WGS) entry which is preliminary data.</text>
</comment>
<keyword evidence="9 19" id="KW-0547">Nucleotide-binding</keyword>
<comment type="cofactor">
    <cofactor evidence="2">
        <name>Mn(2+)</name>
        <dbReference type="ChEBI" id="CHEBI:29035"/>
    </cofactor>
</comment>
<dbReference type="Pfam" id="PF00926">
    <property type="entry name" value="DHBP_synthase"/>
    <property type="match status" value="1"/>
</dbReference>
<dbReference type="InterPro" id="IPR000422">
    <property type="entry name" value="DHBP_synthase_RibB"/>
</dbReference>
<feature type="binding site" evidence="19">
    <location>
        <position position="269"/>
    </location>
    <ligand>
        <name>Zn(2+)</name>
        <dbReference type="ChEBI" id="CHEBI:29105"/>
        <note>catalytic</note>
    </ligand>
</feature>
<dbReference type="GO" id="GO:0005525">
    <property type="term" value="F:GTP binding"/>
    <property type="evidence" value="ECO:0007669"/>
    <property type="project" value="UniProtKB-KW"/>
</dbReference>
<evidence type="ECO:0000256" key="12">
    <source>
        <dbReference type="ARBA" id="ARBA00022842"/>
    </source>
</evidence>
<dbReference type="RefSeq" id="WP_281395222.1">
    <property type="nucleotide sequence ID" value="NZ_JACHIN010000003.1"/>
</dbReference>
<keyword evidence="22" id="KW-1185">Reference proteome</keyword>
<evidence type="ECO:0000256" key="5">
    <source>
        <dbReference type="ARBA" id="ARBA00004904"/>
    </source>
</evidence>
<evidence type="ECO:0000256" key="19">
    <source>
        <dbReference type="HAMAP-Rule" id="MF_01283"/>
    </source>
</evidence>
<feature type="binding site" evidence="19">
    <location>
        <position position="274"/>
    </location>
    <ligand>
        <name>GTP</name>
        <dbReference type="ChEBI" id="CHEBI:37565"/>
    </ligand>
</feature>
<feature type="binding site" evidence="19">
    <location>
        <begin position="141"/>
        <end position="145"/>
    </location>
    <ligand>
        <name>D-ribulose 5-phosphate</name>
        <dbReference type="ChEBI" id="CHEBI:58121"/>
    </ligand>
</feature>
<feature type="active site" description="Nucleophile; for GTP cyclohydrolase activity" evidence="19">
    <location>
        <position position="333"/>
    </location>
</feature>
<dbReference type="GO" id="GO:0008270">
    <property type="term" value="F:zinc ion binding"/>
    <property type="evidence" value="ECO:0007669"/>
    <property type="project" value="UniProtKB-UniRule"/>
</dbReference>
<accession>A0A7W8A042</accession>
<dbReference type="SUPFAM" id="SSF142695">
    <property type="entry name" value="RibA-like"/>
    <property type="match status" value="1"/>
</dbReference>
<dbReference type="EC" id="3.5.4.25" evidence="19"/>
<dbReference type="NCBIfam" id="TIGR00505">
    <property type="entry name" value="ribA"/>
    <property type="match status" value="1"/>
</dbReference>
<dbReference type="Pfam" id="PF00925">
    <property type="entry name" value="GTP_cyclohydro2"/>
    <property type="match status" value="1"/>
</dbReference>
<dbReference type="SUPFAM" id="SSF55821">
    <property type="entry name" value="YrdC/RibB"/>
    <property type="match status" value="1"/>
</dbReference>
<comment type="similarity">
    <text evidence="19">In the C-terminal section; belongs to the GTP cyclohydrolase II family.</text>
</comment>
<dbReference type="HAMAP" id="MF_00180">
    <property type="entry name" value="RibB"/>
    <property type="match status" value="1"/>
</dbReference>
<comment type="cofactor">
    <cofactor evidence="19">
        <name>Mg(2+)</name>
        <dbReference type="ChEBI" id="CHEBI:18420"/>
    </cofactor>
    <cofactor evidence="19">
        <name>Mn(2+)</name>
        <dbReference type="ChEBI" id="CHEBI:29035"/>
    </cofactor>
    <text evidence="19">Binds 2 divalent metal cations per subunit. Magnesium or manganese.</text>
</comment>
<evidence type="ECO:0000256" key="4">
    <source>
        <dbReference type="ARBA" id="ARBA00004853"/>
    </source>
</evidence>
<feature type="binding site" evidence="19">
    <location>
        <position position="29"/>
    </location>
    <ligand>
        <name>Mg(2+)</name>
        <dbReference type="ChEBI" id="CHEBI:18420"/>
        <label>2</label>
    </ligand>
</feature>
<evidence type="ECO:0000256" key="16">
    <source>
        <dbReference type="ARBA" id="ARBA00023268"/>
    </source>
</evidence>
<feature type="binding site" evidence="19">
    <location>
        <position position="29"/>
    </location>
    <ligand>
        <name>Mg(2+)</name>
        <dbReference type="ChEBI" id="CHEBI:18420"/>
        <label>1</label>
    </ligand>
</feature>
<sequence>MTMLDQVERAINDIRDGRPVIVVDDENRENEGDIIFAAAKATPELLTFTIRHTSGVICVPMEGKELDRLGLPLMVFQNRERMRTAYTISVDARDGVTTGISAADRAKTIRALADSATEPNELVRPGHIFPLRYHDGGVLARRGHTEAAVDLARLAGLSPAGVLAEIVNDDGTMARLPELRAFADEHDLALISIEQLVEHRRRTESMVTRVAETRLPNRHGTWRAYGYSSSLDGGEHLALVLGDLGDGENVLVRAHSECLTGDVFGSLRCDCGVQLEHAMAAIAEEGSGVVVYLRGHEGRGIGLLAKLKAYSLQDNGSDTVDANLELGLPVDAREFSNAGQMLADLGVKSVRLLTNNPAKLKGMDGYGIKVLGREAMPVAVNPHNERYLTAKRERLGHFVEETS</sequence>
<dbReference type="InterPro" id="IPR017945">
    <property type="entry name" value="DHBP_synth_RibB-like_a/b_dom"/>
</dbReference>
<dbReference type="GO" id="GO:0003935">
    <property type="term" value="F:GTP cyclohydrolase II activity"/>
    <property type="evidence" value="ECO:0007669"/>
    <property type="project" value="UniProtKB-UniRule"/>
</dbReference>
<dbReference type="EMBL" id="JACHIN010000003">
    <property type="protein sequence ID" value="MBB5077057.1"/>
    <property type="molecule type" value="Genomic_DNA"/>
</dbReference>
<comment type="pathway">
    <text evidence="4 19">Cofactor biosynthesis; riboflavin biosynthesis; 5-amino-6-(D-ribitylamino)uracil from GTP: step 1/4.</text>
</comment>